<dbReference type="InterPro" id="IPR058625">
    <property type="entry name" value="MdtA-like_BSH"/>
</dbReference>
<dbReference type="RefSeq" id="WP_419191060.1">
    <property type="nucleotide sequence ID" value="NZ_CP036434.1"/>
</dbReference>
<dbReference type="GO" id="GO:0015562">
    <property type="term" value="F:efflux transmembrane transporter activity"/>
    <property type="evidence" value="ECO:0007669"/>
    <property type="project" value="TreeGrafter"/>
</dbReference>
<feature type="region of interest" description="Disordered" evidence="2">
    <location>
        <begin position="387"/>
        <end position="412"/>
    </location>
</feature>
<evidence type="ECO:0000313" key="5">
    <source>
        <dbReference type="EMBL" id="QDV05910.1"/>
    </source>
</evidence>
<keyword evidence="6" id="KW-1185">Reference proteome</keyword>
<gene>
    <name evidence="5" type="primary">bepF_1</name>
    <name evidence="5" type="ORF">Poly30_14130</name>
</gene>
<feature type="chain" id="PRO_5021992691" evidence="3">
    <location>
        <begin position="29"/>
        <end position="412"/>
    </location>
</feature>
<dbReference type="NCBIfam" id="TIGR01730">
    <property type="entry name" value="RND_mfp"/>
    <property type="match status" value="1"/>
</dbReference>
<evidence type="ECO:0000313" key="6">
    <source>
        <dbReference type="Proteomes" id="UP000320390"/>
    </source>
</evidence>
<dbReference type="PANTHER" id="PTHR30469:SF38">
    <property type="entry name" value="HLYD FAMILY SECRETION PROTEIN"/>
    <property type="match status" value="1"/>
</dbReference>
<dbReference type="PANTHER" id="PTHR30469">
    <property type="entry name" value="MULTIDRUG RESISTANCE PROTEIN MDTA"/>
    <property type="match status" value="1"/>
</dbReference>
<evidence type="ECO:0000259" key="4">
    <source>
        <dbReference type="Pfam" id="PF25917"/>
    </source>
</evidence>
<dbReference type="InterPro" id="IPR006143">
    <property type="entry name" value="RND_pump_MFP"/>
</dbReference>
<dbReference type="AlphaFoldDB" id="A0A518EP96"/>
<sequence length="412" mass="42616" precursor="true">MFRSCARTTSVSLSLSLLGGLGSLLSLASFQGPGDGPPPTPVRAIRAALQETQAREAVTGSLKAAYDAELAAREEGAVLAVTAREGRMVRRGDTLVEIDTKRLAAQREGVAARLAEAQAAAIRAAAEAEDADLDLTALEAAAKGGSAVSDRELRRARTLAKSLRAGVNAAGKRSESLSAELDLWDLRLADATLRAPFDGTVVENHVEVGEWVSPGTPLVRLVSSGNLEVWLDLPEGLMSSTAELTKTGTLRLQAGSGNEAVVATDLRAIPRVDPGTRTFPIVASIQGESAAGLSPGMSASAWIPVGEKTSTLLVPKDSLVYRPGGISVMTVGGRDEGGASVGGVAVMVPIRILFETEREVAVEIVEGGLQAGAVVIVEGNERLFPGTPVNASIRPPAPADESRPSQRNGAGQ</sequence>
<feature type="domain" description="Multidrug resistance protein MdtA-like barrel-sandwich hybrid" evidence="4">
    <location>
        <begin position="68"/>
        <end position="219"/>
    </location>
</feature>
<evidence type="ECO:0000256" key="3">
    <source>
        <dbReference type="SAM" id="SignalP"/>
    </source>
</evidence>
<dbReference type="Proteomes" id="UP000320390">
    <property type="component" value="Chromosome"/>
</dbReference>
<feature type="signal peptide" evidence="3">
    <location>
        <begin position="1"/>
        <end position="28"/>
    </location>
</feature>
<dbReference type="Gene3D" id="1.10.287.470">
    <property type="entry name" value="Helix hairpin bin"/>
    <property type="match status" value="1"/>
</dbReference>
<dbReference type="Pfam" id="PF25917">
    <property type="entry name" value="BSH_RND"/>
    <property type="match status" value="1"/>
</dbReference>
<accession>A0A518EP96</accession>
<comment type="similarity">
    <text evidence="1">Belongs to the membrane fusion protein (MFP) (TC 8.A.1) family.</text>
</comment>
<dbReference type="Gene3D" id="2.40.420.20">
    <property type="match status" value="1"/>
</dbReference>
<protein>
    <submittedName>
        <fullName evidence="5">Efflux pump periplasmic linker BepF</fullName>
    </submittedName>
</protein>
<organism evidence="5 6">
    <name type="scientific">Saltatorellus ferox</name>
    <dbReference type="NCBI Taxonomy" id="2528018"/>
    <lineage>
        <taxon>Bacteria</taxon>
        <taxon>Pseudomonadati</taxon>
        <taxon>Planctomycetota</taxon>
        <taxon>Planctomycetia</taxon>
        <taxon>Planctomycetia incertae sedis</taxon>
        <taxon>Saltatorellus</taxon>
    </lineage>
</organism>
<reference evidence="5 6" key="1">
    <citation type="submission" date="2019-02" db="EMBL/GenBank/DDBJ databases">
        <title>Deep-cultivation of Planctomycetes and their phenomic and genomic characterization uncovers novel biology.</title>
        <authorList>
            <person name="Wiegand S."/>
            <person name="Jogler M."/>
            <person name="Boedeker C."/>
            <person name="Pinto D."/>
            <person name="Vollmers J."/>
            <person name="Rivas-Marin E."/>
            <person name="Kohn T."/>
            <person name="Peeters S.H."/>
            <person name="Heuer A."/>
            <person name="Rast P."/>
            <person name="Oberbeckmann S."/>
            <person name="Bunk B."/>
            <person name="Jeske O."/>
            <person name="Meyerdierks A."/>
            <person name="Storesund J.E."/>
            <person name="Kallscheuer N."/>
            <person name="Luecker S."/>
            <person name="Lage O.M."/>
            <person name="Pohl T."/>
            <person name="Merkel B.J."/>
            <person name="Hornburger P."/>
            <person name="Mueller R.-W."/>
            <person name="Bruemmer F."/>
            <person name="Labrenz M."/>
            <person name="Spormann A.M."/>
            <person name="Op den Camp H."/>
            <person name="Overmann J."/>
            <person name="Amann R."/>
            <person name="Jetten M.S.M."/>
            <person name="Mascher T."/>
            <person name="Medema M.H."/>
            <person name="Devos D.P."/>
            <person name="Kaster A.-K."/>
            <person name="Ovreas L."/>
            <person name="Rohde M."/>
            <person name="Galperin M.Y."/>
            <person name="Jogler C."/>
        </authorList>
    </citation>
    <scope>NUCLEOTIDE SEQUENCE [LARGE SCALE GENOMIC DNA]</scope>
    <source>
        <strain evidence="5 6">Poly30</strain>
    </source>
</reference>
<evidence type="ECO:0000256" key="2">
    <source>
        <dbReference type="SAM" id="MobiDB-lite"/>
    </source>
</evidence>
<dbReference type="EMBL" id="CP036434">
    <property type="protein sequence ID" value="QDV05910.1"/>
    <property type="molecule type" value="Genomic_DNA"/>
</dbReference>
<evidence type="ECO:0000256" key="1">
    <source>
        <dbReference type="ARBA" id="ARBA00009477"/>
    </source>
</evidence>
<name>A0A518EP96_9BACT</name>
<dbReference type="SUPFAM" id="SSF111369">
    <property type="entry name" value="HlyD-like secretion proteins"/>
    <property type="match status" value="1"/>
</dbReference>
<keyword evidence="3" id="KW-0732">Signal</keyword>
<dbReference type="Gene3D" id="2.40.30.170">
    <property type="match status" value="1"/>
</dbReference>
<dbReference type="Gene3D" id="2.40.50.100">
    <property type="match status" value="1"/>
</dbReference>
<proteinExistence type="inferred from homology"/>
<dbReference type="GO" id="GO:1990281">
    <property type="term" value="C:efflux pump complex"/>
    <property type="evidence" value="ECO:0007669"/>
    <property type="project" value="TreeGrafter"/>
</dbReference>